<evidence type="ECO:0000313" key="3">
    <source>
        <dbReference type="Proteomes" id="UP001140230"/>
    </source>
</evidence>
<reference evidence="2" key="2">
    <citation type="submission" date="2022-08" db="EMBL/GenBank/DDBJ databases">
        <authorList>
            <person name="Iruegas-Bocardo F."/>
            <person name="Weisberg A.J."/>
            <person name="Riutta E.R."/>
            <person name="Kilday K."/>
            <person name="Bonkowski J.C."/>
            <person name="Creswell T."/>
            <person name="Daughtrey M.L."/>
            <person name="Rane K."/>
            <person name="Grunwald N.J."/>
            <person name="Chang J.H."/>
            <person name="Putnam M.L."/>
        </authorList>
    </citation>
    <scope>NUCLEOTIDE SEQUENCE</scope>
    <source>
        <strain evidence="2">22-338</strain>
    </source>
</reference>
<protein>
    <submittedName>
        <fullName evidence="2">Uncharacterized protein</fullName>
    </submittedName>
</protein>
<evidence type="ECO:0000313" key="2">
    <source>
        <dbReference type="EMBL" id="MDC8640805.1"/>
    </source>
</evidence>
<feature type="region of interest" description="Disordered" evidence="1">
    <location>
        <begin position="48"/>
        <end position="74"/>
    </location>
</feature>
<feature type="compositionally biased region" description="Polar residues" evidence="1">
    <location>
        <begin position="60"/>
        <end position="70"/>
    </location>
</feature>
<reference evidence="2" key="1">
    <citation type="journal article" date="2022" name="Phytopathology">
        <title>Whole genome sequencing-based tracing of a 2022 introduction and outbreak of Xanthomonas hortorum pv. pelargonii.</title>
        <authorList>
            <person name="Iruegas Bocardo F."/>
            <person name="Weisberg A.J."/>
            <person name="Riutta E.R."/>
            <person name="Kilday K.B."/>
            <person name="Bonkowski J.C."/>
            <person name="Creswell T.C."/>
            <person name="Daughtrey M."/>
            <person name="Rane K.K."/>
            <person name="Grunwald N.J."/>
            <person name="Chang J.H."/>
            <person name="Putnam M."/>
        </authorList>
    </citation>
    <scope>NUCLEOTIDE SEQUENCE</scope>
    <source>
        <strain evidence="2">22-338</strain>
    </source>
</reference>
<proteinExistence type="predicted"/>
<dbReference type="AlphaFoldDB" id="A0A9X4BWD7"/>
<comment type="caution">
    <text evidence="2">The sequence shown here is derived from an EMBL/GenBank/DDBJ whole genome shotgun (WGS) entry which is preliminary data.</text>
</comment>
<dbReference type="EMBL" id="JANWTP010000189">
    <property type="protein sequence ID" value="MDC8640805.1"/>
    <property type="molecule type" value="Genomic_DNA"/>
</dbReference>
<dbReference type="RefSeq" id="WP_139369164.1">
    <property type="nucleotide sequence ID" value="NZ_CP168178.1"/>
</dbReference>
<gene>
    <name evidence="2" type="ORF">NY667_24285</name>
</gene>
<accession>A0A9X4BWD7</accession>
<organism evidence="2 3">
    <name type="scientific">Xanthomonas hortorum pv. hederae</name>
    <dbReference type="NCBI Taxonomy" id="453603"/>
    <lineage>
        <taxon>Bacteria</taxon>
        <taxon>Pseudomonadati</taxon>
        <taxon>Pseudomonadota</taxon>
        <taxon>Gammaproteobacteria</taxon>
        <taxon>Lysobacterales</taxon>
        <taxon>Lysobacteraceae</taxon>
        <taxon>Xanthomonas</taxon>
    </lineage>
</organism>
<dbReference type="Proteomes" id="UP001140230">
    <property type="component" value="Unassembled WGS sequence"/>
</dbReference>
<evidence type="ECO:0000256" key="1">
    <source>
        <dbReference type="SAM" id="MobiDB-lite"/>
    </source>
</evidence>
<feature type="compositionally biased region" description="Basic residues" evidence="1">
    <location>
        <begin position="48"/>
        <end position="58"/>
    </location>
</feature>
<sequence>MAELKIKQVWNDKGETFFPEDIDDKVKRDQMGPELFDVEFNPVCAHPRKGDHRSHFKLKSGSQRSPSNPDQIDETHNDAIDILANQLNRTSPPPPARPLAPIKISAKTGIWKNKTELTKNVWASNPSSIYRFYKDPATRLMLSGTHSIQPDIIGIDTTRINRTKINPTIIIEVVNTHWPDQNTWEQLVALSRINYIIGFYFVSKEVPKSNNWNNSANVYGINREIVLNSYLHEGLFHHKNEPESPNTGNLSHYQTIKDKAMRSAEDLFAKQIEKAKENKAKTKK</sequence>
<name>A0A9X4BWD7_9XANT</name>